<reference evidence="7 8" key="1">
    <citation type="journal article" date="2021" name="Comput. Struct. Biotechnol. J.">
        <title>De novo genome assembly of the potent medicinal plant Rehmannia glutinosa using nanopore technology.</title>
        <authorList>
            <person name="Ma L."/>
            <person name="Dong C."/>
            <person name="Song C."/>
            <person name="Wang X."/>
            <person name="Zheng X."/>
            <person name="Niu Y."/>
            <person name="Chen S."/>
            <person name="Feng W."/>
        </authorList>
    </citation>
    <scope>NUCLEOTIDE SEQUENCE [LARGE SCALE GENOMIC DNA]</scope>
    <source>
        <strain evidence="7">DH-2019</strain>
    </source>
</reference>
<feature type="compositionally biased region" description="Basic and acidic residues" evidence="5">
    <location>
        <begin position="120"/>
        <end position="129"/>
    </location>
</feature>
<feature type="compositionally biased region" description="Polar residues" evidence="5">
    <location>
        <begin position="334"/>
        <end position="347"/>
    </location>
</feature>
<evidence type="ECO:0000256" key="5">
    <source>
        <dbReference type="SAM" id="MobiDB-lite"/>
    </source>
</evidence>
<feature type="zinc finger region" description="C3H1-type" evidence="4">
    <location>
        <begin position="167"/>
        <end position="194"/>
    </location>
</feature>
<dbReference type="SMART" id="SM00356">
    <property type="entry name" value="ZnF_C3H1"/>
    <property type="match status" value="3"/>
</dbReference>
<dbReference type="PANTHER" id="PTHR36886">
    <property type="entry name" value="PROTEIN FRIGIDA-ESSENTIAL 1"/>
    <property type="match status" value="1"/>
</dbReference>
<dbReference type="InterPro" id="IPR052650">
    <property type="entry name" value="Zinc_finger_CCCH"/>
</dbReference>
<evidence type="ECO:0000313" key="7">
    <source>
        <dbReference type="EMBL" id="KAK6115645.1"/>
    </source>
</evidence>
<feature type="compositionally biased region" description="Polar residues" evidence="5">
    <location>
        <begin position="592"/>
        <end position="602"/>
    </location>
</feature>
<dbReference type="Pfam" id="PF00642">
    <property type="entry name" value="zf-CCCH"/>
    <property type="match status" value="1"/>
</dbReference>
<accession>A0ABR0U0I1</accession>
<dbReference type="Proteomes" id="UP001318860">
    <property type="component" value="Unassembled WGS sequence"/>
</dbReference>
<evidence type="ECO:0000256" key="2">
    <source>
        <dbReference type="ARBA" id="ARBA00022771"/>
    </source>
</evidence>
<organism evidence="7 8">
    <name type="scientific">Rehmannia glutinosa</name>
    <name type="common">Chinese foxglove</name>
    <dbReference type="NCBI Taxonomy" id="99300"/>
    <lineage>
        <taxon>Eukaryota</taxon>
        <taxon>Viridiplantae</taxon>
        <taxon>Streptophyta</taxon>
        <taxon>Embryophyta</taxon>
        <taxon>Tracheophyta</taxon>
        <taxon>Spermatophyta</taxon>
        <taxon>Magnoliopsida</taxon>
        <taxon>eudicotyledons</taxon>
        <taxon>Gunneridae</taxon>
        <taxon>Pentapetalae</taxon>
        <taxon>asterids</taxon>
        <taxon>lamiids</taxon>
        <taxon>Lamiales</taxon>
        <taxon>Orobanchaceae</taxon>
        <taxon>Rehmannieae</taxon>
        <taxon>Rehmannia</taxon>
    </lineage>
</organism>
<gene>
    <name evidence="7" type="ORF">DH2020_007914</name>
</gene>
<feature type="compositionally biased region" description="Basic and acidic residues" evidence="5">
    <location>
        <begin position="15"/>
        <end position="45"/>
    </location>
</feature>
<feature type="compositionally biased region" description="Basic and acidic residues" evidence="5">
    <location>
        <begin position="644"/>
        <end position="653"/>
    </location>
</feature>
<dbReference type="InterPro" id="IPR000571">
    <property type="entry name" value="Znf_CCCH"/>
</dbReference>
<dbReference type="Gene3D" id="3.30.1370.210">
    <property type="match status" value="1"/>
</dbReference>
<evidence type="ECO:0000256" key="4">
    <source>
        <dbReference type="PROSITE-ProRule" id="PRU00723"/>
    </source>
</evidence>
<dbReference type="SUPFAM" id="SSF90229">
    <property type="entry name" value="CCCH zinc finger"/>
    <property type="match status" value="1"/>
</dbReference>
<feature type="region of interest" description="Disordered" evidence="5">
    <location>
        <begin position="640"/>
        <end position="704"/>
    </location>
</feature>
<feature type="region of interest" description="Disordered" evidence="5">
    <location>
        <begin position="370"/>
        <end position="426"/>
    </location>
</feature>
<evidence type="ECO:0000259" key="6">
    <source>
        <dbReference type="PROSITE" id="PS50103"/>
    </source>
</evidence>
<evidence type="ECO:0000313" key="8">
    <source>
        <dbReference type="Proteomes" id="UP001318860"/>
    </source>
</evidence>
<feature type="compositionally biased region" description="Basic and acidic residues" evidence="5">
    <location>
        <begin position="668"/>
        <end position="704"/>
    </location>
</feature>
<keyword evidence="2 4" id="KW-0863">Zinc-finger</keyword>
<proteinExistence type="predicted"/>
<feature type="domain" description="C3H1-type" evidence="6">
    <location>
        <begin position="167"/>
        <end position="194"/>
    </location>
</feature>
<dbReference type="PANTHER" id="PTHR36886:SF8">
    <property type="entry name" value="ZINC FINGER CCCH DOMAIN-CONTAINING PROTEIN 38"/>
    <property type="match status" value="1"/>
</dbReference>
<dbReference type="InterPro" id="IPR041367">
    <property type="entry name" value="Znf-CCCH_4"/>
</dbReference>
<feature type="compositionally biased region" description="Basic and acidic residues" evidence="5">
    <location>
        <begin position="321"/>
        <end position="333"/>
    </location>
</feature>
<feature type="zinc finger region" description="C3H1-type" evidence="4">
    <location>
        <begin position="289"/>
        <end position="315"/>
    </location>
</feature>
<keyword evidence="8" id="KW-1185">Reference proteome</keyword>
<feature type="region of interest" description="Disordered" evidence="5">
    <location>
        <begin position="592"/>
        <end position="612"/>
    </location>
</feature>
<protein>
    <recommendedName>
        <fullName evidence="6">C3H1-type domain-containing protein</fullName>
    </recommendedName>
</protein>
<sequence length="794" mass="88961">MGDKRKRKSLWDMGEETKQFSGMREHNSLAGREHHSNRDSGRSHEFSASGTYTAPKSRDNSGQPYWESNEDNPVAPVNESFIKSGQNAPEGKDIGGGNRYDQHMSPGFDGMDRHKFKHSIVNDRSDSYSRSRIRSVGSPRGQTRSRSPIRDDRHQSYGSSDRRSVPDKSSQVCRDFSSGRCKRGSQCRFVHSENSSRADRDLVADDTAEIWINRADRGHVSKHSYSKVPGSDLRDDVSDSYHGEDEQFQNKSRSAVPCRNLMKGKCRWGDTCRFSHHFASNEIVGEGNRYRKPLCKYFAAGKCDRDNCTFSHEDPKFNSLEGRRGVTDDRSLHDSNNNRNGLTGNDATRISDIVKPADLSESIMTITNSTGDTTNAKNDNRWGLGMENENISSEIPEWRDDSVNQNKRSSPPGRSGSYGLHLQNQDGNLNVQGQKTLQGGQIFSMEAWQQQNVSPVSHIQQQDNGVIENYTGNSFRSDVHDEVKDSRNTTHPIPFSGRHLNENGENVFHGYSSISNATDGDHNMLWPKTANRFSGDLNGPDTNLVARQKAVQITGMLETNASQLFSNLLTSEQFAQFTNSLVSIPGQQVAPVTNPTVQSNPVIDSRGPIDPMENERVANEHENYTEQNNQMQVKGSSPLSIVHMEPDNSKVNHSESPNLKQETARSNSKVDEGNRAIGEESKGVQNIKHAETTDGHKKAEESIANKDDKGMRLFKNSLIESVKNILKPTWKEGRLNREAHKDIVKKVVDKVISTVQVDHIPRTQDKVEQYLSCSKPKIAKLVQAYVERCLKTDS</sequence>
<feature type="zinc finger region" description="C3H1-type" evidence="4">
    <location>
        <begin position="252"/>
        <end position="279"/>
    </location>
</feature>
<comment type="caution">
    <text evidence="7">The sequence shown here is derived from an EMBL/GenBank/DDBJ whole genome shotgun (WGS) entry which is preliminary data.</text>
</comment>
<dbReference type="Gene3D" id="4.10.1000.10">
    <property type="entry name" value="Zinc finger, CCCH-type"/>
    <property type="match status" value="1"/>
</dbReference>
<dbReference type="InterPro" id="IPR036855">
    <property type="entry name" value="Znf_CCCH_sf"/>
</dbReference>
<keyword evidence="1 4" id="KW-0479">Metal-binding</keyword>
<keyword evidence="3 4" id="KW-0862">Zinc</keyword>
<feature type="region of interest" description="Disordered" evidence="5">
    <location>
        <begin position="1"/>
        <end position="175"/>
    </location>
</feature>
<feature type="domain" description="C3H1-type" evidence="6">
    <location>
        <begin position="252"/>
        <end position="279"/>
    </location>
</feature>
<dbReference type="EMBL" id="JABTTQ020003506">
    <property type="protein sequence ID" value="KAK6115645.1"/>
    <property type="molecule type" value="Genomic_DNA"/>
</dbReference>
<dbReference type="PROSITE" id="PS50103">
    <property type="entry name" value="ZF_C3H1"/>
    <property type="match status" value="3"/>
</dbReference>
<feature type="domain" description="C3H1-type" evidence="6">
    <location>
        <begin position="289"/>
        <end position="315"/>
    </location>
</feature>
<feature type="compositionally biased region" description="Polar residues" evidence="5">
    <location>
        <begin position="654"/>
        <end position="667"/>
    </location>
</feature>
<dbReference type="Pfam" id="PF18044">
    <property type="entry name" value="zf-CCCH_4"/>
    <property type="match status" value="1"/>
</dbReference>
<feature type="compositionally biased region" description="Low complexity" evidence="5">
    <location>
        <begin position="408"/>
        <end position="417"/>
    </location>
</feature>
<feature type="region of interest" description="Disordered" evidence="5">
    <location>
        <begin position="321"/>
        <end position="347"/>
    </location>
</feature>
<dbReference type="Pfam" id="PF14608">
    <property type="entry name" value="zf-CCCH_2"/>
    <property type="match status" value="1"/>
</dbReference>
<evidence type="ECO:0000256" key="3">
    <source>
        <dbReference type="ARBA" id="ARBA00022833"/>
    </source>
</evidence>
<feature type="compositionally biased region" description="Basic and acidic residues" evidence="5">
    <location>
        <begin position="148"/>
        <end position="166"/>
    </location>
</feature>
<evidence type="ECO:0000256" key="1">
    <source>
        <dbReference type="ARBA" id="ARBA00022723"/>
    </source>
</evidence>
<name>A0ABR0U0I1_REHGL</name>